<dbReference type="PANTHER" id="PTHR30616:SF2">
    <property type="entry name" value="PURINE NUCLEOSIDE PHOSPHORYLASE LACC1"/>
    <property type="match status" value="1"/>
</dbReference>
<dbReference type="PANTHER" id="PTHR30616">
    <property type="entry name" value="UNCHARACTERIZED PROTEIN YFIH"/>
    <property type="match status" value="1"/>
</dbReference>
<protein>
    <recommendedName>
        <fullName evidence="1">Purine nucleoside phosphorylase</fullName>
    </recommendedName>
</protein>
<evidence type="ECO:0000313" key="3">
    <source>
        <dbReference type="Proteomes" id="UP000698028"/>
    </source>
</evidence>
<dbReference type="CDD" id="cd16833">
    <property type="entry name" value="YfiH"/>
    <property type="match status" value="1"/>
</dbReference>
<comment type="similarity">
    <text evidence="1">Belongs to the purine nucleoside phosphorylase YfiH/LACC1 family.</text>
</comment>
<dbReference type="NCBIfam" id="TIGR00726">
    <property type="entry name" value="peptidoglycan editing factor PgeF"/>
    <property type="match status" value="1"/>
</dbReference>
<evidence type="ECO:0000313" key="2">
    <source>
        <dbReference type="EMBL" id="MBW0144213.1"/>
    </source>
</evidence>
<sequence>MTLDITHAPTLSVPHGFFGRAGGQSEGAVAGLNCGFGAEDDPNAVRANRRMAADALIEGAPLASVHQIHSAEAVIATEPWPIEERPHADAVATATPGLLLGIVTADCAPILFADEEAGVVAATHAGWRGALAGVTDAAIGAMLSLGAKVERIHAAVGPCLAQRNFEVGFDFPEPLLAEDPDNERFFVEGPSGQPHFDLEAYVAARLAAAGIGRVWTAGLDTYAHPDRFYSYRRATHEGASTYGRQISMIGLARANG</sequence>
<dbReference type="EMBL" id="JAHVAH010000001">
    <property type="protein sequence ID" value="MBW0144213.1"/>
    <property type="molecule type" value="Genomic_DNA"/>
</dbReference>
<dbReference type="RefSeq" id="WP_218632228.1">
    <property type="nucleotide sequence ID" value="NZ_JAHVAH010000001.1"/>
</dbReference>
<accession>A0ABS6V3T8</accession>
<dbReference type="InterPro" id="IPR003730">
    <property type="entry name" value="Cu_polyphenol_OxRdtase"/>
</dbReference>
<comment type="caution">
    <text evidence="2">The sequence shown here is derived from an EMBL/GenBank/DDBJ whole genome shotgun (WGS) entry which is preliminary data.</text>
</comment>
<dbReference type="Proteomes" id="UP000698028">
    <property type="component" value="Unassembled WGS sequence"/>
</dbReference>
<gene>
    <name evidence="2" type="primary">pgeF</name>
    <name evidence="2" type="ORF">KTQ36_02755</name>
</gene>
<keyword evidence="3" id="KW-1185">Reference proteome</keyword>
<evidence type="ECO:0000256" key="1">
    <source>
        <dbReference type="RuleBase" id="RU361274"/>
    </source>
</evidence>
<dbReference type="Pfam" id="PF02578">
    <property type="entry name" value="Cu-oxidase_4"/>
    <property type="match status" value="1"/>
</dbReference>
<reference evidence="2 3" key="1">
    <citation type="submission" date="2021-07" db="EMBL/GenBank/DDBJ databases">
        <title>The draft genome sequence of Sphingomicrobium sp. B8.</title>
        <authorList>
            <person name="Mu L."/>
        </authorList>
    </citation>
    <scope>NUCLEOTIDE SEQUENCE [LARGE SCALE GENOMIC DNA]</scope>
    <source>
        <strain evidence="2 3">B8</strain>
    </source>
</reference>
<name>A0ABS6V3T8_9SPHN</name>
<proteinExistence type="inferred from homology"/>
<organism evidence="2 3">
    <name type="scientific">Sphingomicrobium clamense</name>
    <dbReference type="NCBI Taxonomy" id="2851013"/>
    <lineage>
        <taxon>Bacteria</taxon>
        <taxon>Pseudomonadati</taxon>
        <taxon>Pseudomonadota</taxon>
        <taxon>Alphaproteobacteria</taxon>
        <taxon>Sphingomonadales</taxon>
        <taxon>Sphingomonadaceae</taxon>
        <taxon>Sphingomicrobium</taxon>
    </lineage>
</organism>